<gene>
    <name evidence="1" type="ORF">M5K25_001003</name>
</gene>
<evidence type="ECO:0000313" key="2">
    <source>
        <dbReference type="Proteomes" id="UP001552299"/>
    </source>
</evidence>
<organism evidence="1 2">
    <name type="scientific">Dendrobium thyrsiflorum</name>
    <name type="common">Pinecone-like raceme dendrobium</name>
    <name type="synonym">Orchid</name>
    <dbReference type="NCBI Taxonomy" id="117978"/>
    <lineage>
        <taxon>Eukaryota</taxon>
        <taxon>Viridiplantae</taxon>
        <taxon>Streptophyta</taxon>
        <taxon>Embryophyta</taxon>
        <taxon>Tracheophyta</taxon>
        <taxon>Spermatophyta</taxon>
        <taxon>Magnoliopsida</taxon>
        <taxon>Liliopsida</taxon>
        <taxon>Asparagales</taxon>
        <taxon>Orchidaceae</taxon>
        <taxon>Epidendroideae</taxon>
        <taxon>Malaxideae</taxon>
        <taxon>Dendrobiinae</taxon>
        <taxon>Dendrobium</taxon>
    </lineage>
</organism>
<keyword evidence="2" id="KW-1185">Reference proteome</keyword>
<dbReference type="AlphaFoldDB" id="A0ABD0VYB1"/>
<reference evidence="1 2" key="1">
    <citation type="journal article" date="2024" name="Plant Biotechnol. J.">
        <title>Dendrobium thyrsiflorum genome and its molecular insights into genes involved in important horticultural traits.</title>
        <authorList>
            <person name="Chen B."/>
            <person name="Wang J.Y."/>
            <person name="Zheng P.J."/>
            <person name="Li K.L."/>
            <person name="Liang Y.M."/>
            <person name="Chen X.F."/>
            <person name="Zhang C."/>
            <person name="Zhao X."/>
            <person name="He X."/>
            <person name="Zhang G.Q."/>
            <person name="Liu Z.J."/>
            <person name="Xu Q."/>
        </authorList>
    </citation>
    <scope>NUCLEOTIDE SEQUENCE [LARGE SCALE GENOMIC DNA]</scope>
    <source>
        <strain evidence="1">GZMU011</strain>
    </source>
</reference>
<accession>A0ABD0VYB1</accession>
<dbReference type="Proteomes" id="UP001552299">
    <property type="component" value="Unassembled WGS sequence"/>
</dbReference>
<name>A0ABD0VYB1_DENTH</name>
<evidence type="ECO:0000313" key="1">
    <source>
        <dbReference type="EMBL" id="KAL0929063.1"/>
    </source>
</evidence>
<dbReference type="EMBL" id="JANQDX010000001">
    <property type="protein sequence ID" value="KAL0929063.1"/>
    <property type="molecule type" value="Genomic_DNA"/>
</dbReference>
<sequence>MGQSPIFRSKTGSRHWYRDFRWESEMKDEEVRPAFPLMNKAAEMEGINTLPSVPLQDGRYQYSAISSITV</sequence>
<proteinExistence type="predicted"/>
<comment type="caution">
    <text evidence="1">The sequence shown here is derived from an EMBL/GenBank/DDBJ whole genome shotgun (WGS) entry which is preliminary data.</text>
</comment>
<protein>
    <submittedName>
        <fullName evidence="1">Uncharacterized protein</fullName>
    </submittedName>
</protein>